<feature type="transmembrane region" description="Helical" evidence="6">
    <location>
        <begin position="233"/>
        <end position="252"/>
    </location>
</feature>
<keyword evidence="4 6" id="KW-1133">Transmembrane helix</keyword>
<dbReference type="Pfam" id="PF07690">
    <property type="entry name" value="MFS_1"/>
    <property type="match status" value="1"/>
</dbReference>
<evidence type="ECO:0000256" key="3">
    <source>
        <dbReference type="ARBA" id="ARBA00022692"/>
    </source>
</evidence>
<dbReference type="PANTHER" id="PTHR42718:SF9">
    <property type="entry name" value="MAJOR FACILITATOR SUPERFAMILY MULTIDRUG TRANSPORTER MFSC"/>
    <property type="match status" value="1"/>
</dbReference>
<reference evidence="8" key="1">
    <citation type="submission" date="2013-08" db="EMBL/GenBank/DDBJ databases">
        <authorList>
            <person name="Mendez C."/>
            <person name="Richter M."/>
            <person name="Ferrer M."/>
            <person name="Sanchez J."/>
        </authorList>
    </citation>
    <scope>NUCLEOTIDE SEQUENCE</scope>
</reference>
<dbReference type="InterPro" id="IPR020846">
    <property type="entry name" value="MFS_dom"/>
</dbReference>
<feature type="transmembrane region" description="Helical" evidence="6">
    <location>
        <begin position="6"/>
        <end position="28"/>
    </location>
</feature>
<dbReference type="GO" id="GO:0016020">
    <property type="term" value="C:membrane"/>
    <property type="evidence" value="ECO:0007669"/>
    <property type="project" value="UniProtKB-SubCell"/>
</dbReference>
<feature type="domain" description="Major facilitator superfamily (MFS) profile" evidence="7">
    <location>
        <begin position="1"/>
        <end position="260"/>
    </location>
</feature>
<feature type="transmembrane region" description="Helical" evidence="6">
    <location>
        <begin position="98"/>
        <end position="116"/>
    </location>
</feature>
<evidence type="ECO:0000259" key="7">
    <source>
        <dbReference type="PROSITE" id="PS50850"/>
    </source>
</evidence>
<proteinExistence type="predicted"/>
<dbReference type="PROSITE" id="PS50850">
    <property type="entry name" value="MFS"/>
    <property type="match status" value="1"/>
</dbReference>
<feature type="transmembrane region" description="Helical" evidence="6">
    <location>
        <begin position="67"/>
        <end position="86"/>
    </location>
</feature>
<dbReference type="Gene3D" id="1.20.1250.20">
    <property type="entry name" value="MFS general substrate transporter like domains"/>
    <property type="match status" value="1"/>
</dbReference>
<dbReference type="SUPFAM" id="SSF103473">
    <property type="entry name" value="MFS general substrate transporter"/>
    <property type="match status" value="1"/>
</dbReference>
<dbReference type="GO" id="GO:0022857">
    <property type="term" value="F:transmembrane transporter activity"/>
    <property type="evidence" value="ECO:0007669"/>
    <property type="project" value="InterPro"/>
</dbReference>
<accession>T1BL16</accession>
<evidence type="ECO:0000256" key="2">
    <source>
        <dbReference type="ARBA" id="ARBA00022448"/>
    </source>
</evidence>
<keyword evidence="5 6" id="KW-0472">Membrane</keyword>
<dbReference type="InterPro" id="IPR011701">
    <property type="entry name" value="MFS"/>
</dbReference>
<sequence>MSTPWWGSGGIQAVGGSLLVANSSAIVADNIPGTGRGRAFGYLAMGWSVGATLGIVLGGIITTLLGWRFIFYINVPIGALALYWGIRYLRDHGRVKARLDLVGMGLLAAALTLVTYGATDIADSGMDAFNLTLTLVGLALIVPFVLWERRSPSPTLNLKLFRSRLLSRSLGATFLQSLGYVSIAFLLIMYLQGVRGLSPLDASLVLVPGYVLSSVFAPFMGRLVDRIGPRLPATVGILLMLAVVLIFTQLTVSTPLDVIA</sequence>
<organism evidence="8">
    <name type="scientific">mine drainage metagenome</name>
    <dbReference type="NCBI Taxonomy" id="410659"/>
    <lineage>
        <taxon>unclassified sequences</taxon>
        <taxon>metagenomes</taxon>
        <taxon>ecological metagenomes</taxon>
    </lineage>
</organism>
<keyword evidence="3 6" id="KW-0812">Transmembrane</keyword>
<dbReference type="EMBL" id="AUZY01006360">
    <property type="protein sequence ID" value="EQD54640.1"/>
    <property type="molecule type" value="Genomic_DNA"/>
</dbReference>
<comment type="subcellular location">
    <subcellularLocation>
        <location evidence="1">Membrane</location>
        <topology evidence="1">Multi-pass membrane protein</topology>
    </subcellularLocation>
</comment>
<dbReference type="InterPro" id="IPR036259">
    <property type="entry name" value="MFS_trans_sf"/>
</dbReference>
<protein>
    <submittedName>
        <fullName evidence="8">Multidrug resistance protein</fullName>
    </submittedName>
</protein>
<evidence type="ECO:0000256" key="1">
    <source>
        <dbReference type="ARBA" id="ARBA00004141"/>
    </source>
</evidence>
<evidence type="ECO:0000256" key="6">
    <source>
        <dbReference type="SAM" id="Phobius"/>
    </source>
</evidence>
<feature type="transmembrane region" description="Helical" evidence="6">
    <location>
        <begin position="202"/>
        <end position="221"/>
    </location>
</feature>
<reference evidence="8" key="2">
    <citation type="journal article" date="2014" name="ISME J.">
        <title>Microbial stratification in low pH oxic and suboxic macroscopic growths along an acid mine drainage.</title>
        <authorList>
            <person name="Mendez-Garcia C."/>
            <person name="Mesa V."/>
            <person name="Sprenger R.R."/>
            <person name="Richter M."/>
            <person name="Diez M.S."/>
            <person name="Solano J."/>
            <person name="Bargiela R."/>
            <person name="Golyshina O.V."/>
            <person name="Manteca A."/>
            <person name="Ramos J.L."/>
            <person name="Gallego J.R."/>
            <person name="Llorente I."/>
            <person name="Martins Dos Santos V.A."/>
            <person name="Jensen O.N."/>
            <person name="Pelaez A.I."/>
            <person name="Sanchez J."/>
            <person name="Ferrer M."/>
        </authorList>
    </citation>
    <scope>NUCLEOTIDE SEQUENCE</scope>
</reference>
<dbReference type="AlphaFoldDB" id="T1BL16"/>
<evidence type="ECO:0000256" key="5">
    <source>
        <dbReference type="ARBA" id="ARBA00023136"/>
    </source>
</evidence>
<name>T1BL16_9ZZZZ</name>
<feature type="transmembrane region" description="Helical" evidence="6">
    <location>
        <begin position="40"/>
        <end position="61"/>
    </location>
</feature>
<dbReference type="PANTHER" id="PTHR42718">
    <property type="entry name" value="MAJOR FACILITATOR SUPERFAMILY MULTIDRUG TRANSPORTER MFSC"/>
    <property type="match status" value="1"/>
</dbReference>
<feature type="non-terminal residue" evidence="8">
    <location>
        <position position="260"/>
    </location>
</feature>
<dbReference type="Gene3D" id="1.20.1720.10">
    <property type="entry name" value="Multidrug resistance protein D"/>
    <property type="match status" value="1"/>
</dbReference>
<evidence type="ECO:0000313" key="8">
    <source>
        <dbReference type="EMBL" id="EQD54640.1"/>
    </source>
</evidence>
<keyword evidence="2" id="KW-0813">Transport</keyword>
<evidence type="ECO:0000256" key="4">
    <source>
        <dbReference type="ARBA" id="ARBA00022989"/>
    </source>
</evidence>
<feature type="transmembrane region" description="Helical" evidence="6">
    <location>
        <begin position="168"/>
        <end position="190"/>
    </location>
</feature>
<comment type="caution">
    <text evidence="8">The sequence shown here is derived from an EMBL/GenBank/DDBJ whole genome shotgun (WGS) entry which is preliminary data.</text>
</comment>
<gene>
    <name evidence="8" type="ORF">B1B_09592</name>
</gene>
<feature type="transmembrane region" description="Helical" evidence="6">
    <location>
        <begin position="128"/>
        <end position="147"/>
    </location>
</feature>